<dbReference type="Pfam" id="PF00734">
    <property type="entry name" value="CBM_1"/>
    <property type="match status" value="1"/>
</dbReference>
<dbReference type="PRINTS" id="PR00134">
    <property type="entry name" value="GLHYDRLASE10"/>
</dbReference>
<feature type="domain" description="GH10" evidence="11">
    <location>
        <begin position="122"/>
        <end position="418"/>
    </location>
</feature>
<dbReference type="PROSITE" id="PS51164">
    <property type="entry name" value="CBM1_2"/>
    <property type="match status" value="1"/>
</dbReference>
<evidence type="ECO:0000256" key="6">
    <source>
        <dbReference type="ARBA" id="ARBA00023326"/>
    </source>
</evidence>
<evidence type="ECO:0000256" key="3">
    <source>
        <dbReference type="ARBA" id="ARBA00022801"/>
    </source>
</evidence>
<dbReference type="SUPFAM" id="SSF57180">
    <property type="entry name" value="Cellulose-binding domain"/>
    <property type="match status" value="1"/>
</dbReference>
<evidence type="ECO:0000259" key="10">
    <source>
        <dbReference type="PROSITE" id="PS51164"/>
    </source>
</evidence>
<comment type="similarity">
    <text evidence="1 7">Belongs to the glycosyl hydrolase 10 (cellulase F) family.</text>
</comment>
<evidence type="ECO:0000256" key="7">
    <source>
        <dbReference type="RuleBase" id="RU361174"/>
    </source>
</evidence>
<dbReference type="SMART" id="SM00633">
    <property type="entry name" value="Glyco_10"/>
    <property type="match status" value="1"/>
</dbReference>
<accession>A0AAN8NQ25</accession>
<dbReference type="Pfam" id="PF00331">
    <property type="entry name" value="Glyco_hydro_10"/>
    <property type="match status" value="1"/>
</dbReference>
<dbReference type="GO" id="GO:0031176">
    <property type="term" value="F:endo-1,4-beta-xylanase activity"/>
    <property type="evidence" value="ECO:0007669"/>
    <property type="project" value="UniProtKB-EC"/>
</dbReference>
<organism evidence="12 13">
    <name type="scientific">Arthrobotrys conoides</name>
    <dbReference type="NCBI Taxonomy" id="74498"/>
    <lineage>
        <taxon>Eukaryota</taxon>
        <taxon>Fungi</taxon>
        <taxon>Dikarya</taxon>
        <taxon>Ascomycota</taxon>
        <taxon>Pezizomycotina</taxon>
        <taxon>Orbiliomycetes</taxon>
        <taxon>Orbiliales</taxon>
        <taxon>Orbiliaceae</taxon>
        <taxon>Arthrobotrys</taxon>
    </lineage>
</organism>
<keyword evidence="4 7" id="KW-0119">Carbohydrate metabolism</keyword>
<dbReference type="PROSITE" id="PS00562">
    <property type="entry name" value="CBM1_1"/>
    <property type="match status" value="1"/>
</dbReference>
<feature type="domain" description="CBM1" evidence="10">
    <location>
        <begin position="17"/>
        <end position="53"/>
    </location>
</feature>
<comment type="caution">
    <text evidence="12">The sequence shown here is derived from an EMBL/GenBank/DDBJ whole genome shotgun (WGS) entry which is preliminary data.</text>
</comment>
<dbReference type="EC" id="3.2.1.8" evidence="7"/>
<dbReference type="GO" id="GO:0000272">
    <property type="term" value="P:polysaccharide catabolic process"/>
    <property type="evidence" value="ECO:0007669"/>
    <property type="project" value="UniProtKB-KW"/>
</dbReference>
<dbReference type="PANTHER" id="PTHR31490">
    <property type="entry name" value="GLYCOSYL HYDROLASE"/>
    <property type="match status" value="1"/>
</dbReference>
<reference evidence="12 13" key="1">
    <citation type="submission" date="2019-10" db="EMBL/GenBank/DDBJ databases">
        <authorList>
            <person name="Palmer J.M."/>
        </authorList>
    </citation>
    <scope>NUCLEOTIDE SEQUENCE [LARGE SCALE GENOMIC DNA]</scope>
    <source>
        <strain evidence="12 13">TWF506</strain>
    </source>
</reference>
<feature type="chain" id="PRO_5042857620" description="Beta-xylanase" evidence="9">
    <location>
        <begin position="18"/>
        <end position="421"/>
    </location>
</feature>
<keyword evidence="2 9" id="KW-0732">Signal</keyword>
<evidence type="ECO:0000256" key="4">
    <source>
        <dbReference type="ARBA" id="ARBA00023277"/>
    </source>
</evidence>
<evidence type="ECO:0000256" key="8">
    <source>
        <dbReference type="SAM" id="MobiDB-lite"/>
    </source>
</evidence>
<dbReference type="GO" id="GO:0030248">
    <property type="term" value="F:cellulose binding"/>
    <property type="evidence" value="ECO:0007669"/>
    <property type="project" value="InterPro"/>
</dbReference>
<feature type="signal peptide" evidence="9">
    <location>
        <begin position="1"/>
        <end position="17"/>
    </location>
</feature>
<keyword evidence="5 7" id="KW-0326">Glycosidase</keyword>
<dbReference type="SUPFAM" id="SSF51445">
    <property type="entry name" value="(Trans)glycosidases"/>
    <property type="match status" value="1"/>
</dbReference>
<proteinExistence type="inferred from homology"/>
<keyword evidence="6 7" id="KW-0624">Polysaccharide degradation</keyword>
<dbReference type="Proteomes" id="UP001307849">
    <property type="component" value="Unassembled WGS sequence"/>
</dbReference>
<dbReference type="SMART" id="SM00236">
    <property type="entry name" value="fCBD"/>
    <property type="match status" value="1"/>
</dbReference>
<comment type="catalytic activity">
    <reaction evidence="7">
        <text>Endohydrolysis of (1-&gt;4)-beta-D-xylosidic linkages in xylans.</text>
        <dbReference type="EC" id="3.2.1.8"/>
    </reaction>
</comment>
<feature type="region of interest" description="Disordered" evidence="8">
    <location>
        <begin position="63"/>
        <end position="103"/>
    </location>
</feature>
<dbReference type="PROSITE" id="PS51760">
    <property type="entry name" value="GH10_2"/>
    <property type="match status" value="1"/>
</dbReference>
<dbReference type="InterPro" id="IPR000254">
    <property type="entry name" value="CBD"/>
</dbReference>
<name>A0AAN8NQ25_9PEZI</name>
<dbReference type="InterPro" id="IPR035971">
    <property type="entry name" value="CBD_sf"/>
</dbReference>
<keyword evidence="3 7" id="KW-0378">Hydrolase</keyword>
<evidence type="ECO:0000313" key="12">
    <source>
        <dbReference type="EMBL" id="KAK6518760.1"/>
    </source>
</evidence>
<evidence type="ECO:0000256" key="2">
    <source>
        <dbReference type="ARBA" id="ARBA00022729"/>
    </source>
</evidence>
<keyword evidence="13" id="KW-1185">Reference proteome</keyword>
<dbReference type="PANTHER" id="PTHR31490:SF76">
    <property type="entry name" value="ENDO-1,4-BETA-XYLANASE C"/>
    <property type="match status" value="1"/>
</dbReference>
<dbReference type="GO" id="GO:0005576">
    <property type="term" value="C:extracellular region"/>
    <property type="evidence" value="ECO:0007669"/>
    <property type="project" value="InterPro"/>
</dbReference>
<feature type="compositionally biased region" description="Low complexity" evidence="8">
    <location>
        <begin position="63"/>
        <end position="100"/>
    </location>
</feature>
<protein>
    <recommendedName>
        <fullName evidence="7">Beta-xylanase</fullName>
        <ecNumber evidence="7">3.2.1.8</ecNumber>
    </recommendedName>
</protein>
<dbReference type="Gene3D" id="3.20.20.80">
    <property type="entry name" value="Glycosidases"/>
    <property type="match status" value="1"/>
</dbReference>
<dbReference type="AlphaFoldDB" id="A0AAN8NQ25"/>
<evidence type="ECO:0000313" key="13">
    <source>
        <dbReference type="Proteomes" id="UP001307849"/>
    </source>
</evidence>
<dbReference type="InterPro" id="IPR044846">
    <property type="entry name" value="GH10"/>
</dbReference>
<evidence type="ECO:0000256" key="5">
    <source>
        <dbReference type="ARBA" id="ARBA00023295"/>
    </source>
</evidence>
<evidence type="ECO:0000259" key="11">
    <source>
        <dbReference type="PROSITE" id="PS51760"/>
    </source>
</evidence>
<dbReference type="InterPro" id="IPR001000">
    <property type="entry name" value="GH10_dom"/>
</dbReference>
<dbReference type="EMBL" id="JAVHJM010000002">
    <property type="protein sequence ID" value="KAK6518760.1"/>
    <property type="molecule type" value="Genomic_DNA"/>
</dbReference>
<evidence type="ECO:0000256" key="9">
    <source>
        <dbReference type="SAM" id="SignalP"/>
    </source>
</evidence>
<gene>
    <name evidence="12" type="ORF">TWF506_005899</name>
</gene>
<evidence type="ECO:0000256" key="1">
    <source>
        <dbReference type="ARBA" id="ARBA00007495"/>
    </source>
</evidence>
<dbReference type="InterPro" id="IPR017853">
    <property type="entry name" value="GH"/>
</dbReference>
<sequence>MKTYVALALVAPVLVSAQQPMWGQCGGLGWTGGTSCVAGAACSTLNPYYAQCLSAVGQQTSTTTLRTTTRSTTAQTTPSTTPATTTAATTTPRTTTTTSSGPVGTGLDNLIKAKGKKYVGFCADPGTLSNSQNANILRTESGQLTPENSMKWESISPNSQGSYNWGNADQLVAFAETNGKILRGHTFVWHQQIPNWVKNINNKATLTSAIQTHIAAVMGRYKGKIYAWDVANEVFEDNGSRRDSVFSRVFGDWTFLDVAFNAARAADPNAKLCLNDYNLDYSSSKLTNFVDLVKTLKARGVPVDCVGSQSHLVVGNGAIPSFKTTLDSLATTNTEVQITELDIRTSASPSSSQISQQVTDYRNVVSACMKTSACAGITVWGVSDKDSWVPSTFSGQGYALIWDNNFNKKACYQGFVDGINS</sequence>